<dbReference type="AlphaFoldDB" id="A0A240A5Y1"/>
<proteinExistence type="predicted"/>
<feature type="DNA-binding region" description="H-T-H motif" evidence="2">
    <location>
        <begin position="33"/>
        <end position="52"/>
    </location>
</feature>
<evidence type="ECO:0000313" key="4">
    <source>
        <dbReference type="EMBL" id="SNV78852.1"/>
    </source>
</evidence>
<organism evidence="4 5">
    <name type="scientific">Mammaliicoccus stepanovicii</name>
    <dbReference type="NCBI Taxonomy" id="643214"/>
    <lineage>
        <taxon>Bacteria</taxon>
        <taxon>Bacillati</taxon>
        <taxon>Bacillota</taxon>
        <taxon>Bacilli</taxon>
        <taxon>Bacillales</taxon>
        <taxon>Staphylococcaceae</taxon>
        <taxon>Mammaliicoccus</taxon>
    </lineage>
</organism>
<dbReference type="OrthoDB" id="9780939at2"/>
<dbReference type="KEGG" id="sste:SAMEA4384403_2244"/>
<keyword evidence="5" id="KW-1185">Reference proteome</keyword>
<evidence type="ECO:0000256" key="2">
    <source>
        <dbReference type="PROSITE-ProRule" id="PRU00335"/>
    </source>
</evidence>
<dbReference type="Pfam" id="PF00440">
    <property type="entry name" value="TetR_N"/>
    <property type="match status" value="1"/>
</dbReference>
<protein>
    <submittedName>
        <fullName evidence="4">Probable acrEF/envCD operon repressor</fullName>
    </submittedName>
</protein>
<gene>
    <name evidence="4" type="primary">envR</name>
    <name evidence="4" type="ORF">SAMEA4384403_02244</name>
</gene>
<dbReference type="PROSITE" id="PS01081">
    <property type="entry name" value="HTH_TETR_1"/>
    <property type="match status" value="1"/>
</dbReference>
<dbReference type="Gene3D" id="1.10.10.60">
    <property type="entry name" value="Homeodomain-like"/>
    <property type="match status" value="1"/>
</dbReference>
<evidence type="ECO:0000256" key="1">
    <source>
        <dbReference type="ARBA" id="ARBA00023125"/>
    </source>
</evidence>
<accession>A0A240A5Y1</accession>
<dbReference type="InterPro" id="IPR050109">
    <property type="entry name" value="HTH-type_TetR-like_transc_reg"/>
</dbReference>
<keyword evidence="1 2" id="KW-0238">DNA-binding</keyword>
<dbReference type="PANTHER" id="PTHR30328">
    <property type="entry name" value="TRANSCRIPTIONAL REPRESSOR"/>
    <property type="match status" value="1"/>
</dbReference>
<dbReference type="PROSITE" id="PS50977">
    <property type="entry name" value="HTH_TETR_2"/>
    <property type="match status" value="1"/>
</dbReference>
<dbReference type="SUPFAM" id="SSF48498">
    <property type="entry name" value="Tetracyclin repressor-like, C-terminal domain"/>
    <property type="match status" value="1"/>
</dbReference>
<sequence>MNKAFYNLDEEKRQKIINAGLLEFSSHGFSRSSTNRIVADASIGKGMLFYYFDNKLGLFKFLVDYSLEFIKTYYFKQIDMEEKDVFERLTKQTKIKAEMFKKHPEMSKFLSKVLLEASDHKHISKAQQDFIIQLQKKVEINLYKDIDTSLFREDLDIEQAINIIRYSIIGFGESLKGRVTQDMIEDNNYDAFYEEYDLLIKEMRKIFYKG</sequence>
<evidence type="ECO:0000259" key="3">
    <source>
        <dbReference type="PROSITE" id="PS50977"/>
    </source>
</evidence>
<dbReference type="Proteomes" id="UP000242084">
    <property type="component" value="Chromosome 1"/>
</dbReference>
<evidence type="ECO:0000313" key="5">
    <source>
        <dbReference type="Proteomes" id="UP000242084"/>
    </source>
</evidence>
<dbReference type="EMBL" id="LT906462">
    <property type="protein sequence ID" value="SNV78852.1"/>
    <property type="molecule type" value="Genomic_DNA"/>
</dbReference>
<dbReference type="PANTHER" id="PTHR30328:SF54">
    <property type="entry name" value="HTH-TYPE TRANSCRIPTIONAL REPRESSOR SCO4008"/>
    <property type="match status" value="1"/>
</dbReference>
<dbReference type="InterPro" id="IPR009057">
    <property type="entry name" value="Homeodomain-like_sf"/>
</dbReference>
<dbReference type="GO" id="GO:0003677">
    <property type="term" value="F:DNA binding"/>
    <property type="evidence" value="ECO:0007669"/>
    <property type="project" value="UniProtKB-UniRule"/>
</dbReference>
<dbReference type="Gene3D" id="1.10.357.10">
    <property type="entry name" value="Tetracycline Repressor, domain 2"/>
    <property type="match status" value="1"/>
</dbReference>
<dbReference type="InterPro" id="IPR036271">
    <property type="entry name" value="Tet_transcr_reg_TetR-rel_C_sf"/>
</dbReference>
<dbReference type="InterPro" id="IPR001647">
    <property type="entry name" value="HTH_TetR"/>
</dbReference>
<feature type="domain" description="HTH tetR-type" evidence="3">
    <location>
        <begin position="10"/>
        <end position="70"/>
    </location>
</feature>
<dbReference type="RefSeq" id="WP_095089621.1">
    <property type="nucleotide sequence ID" value="NZ_BMDM01000001.1"/>
</dbReference>
<dbReference type="InterPro" id="IPR023772">
    <property type="entry name" value="DNA-bd_HTH_TetR-type_CS"/>
</dbReference>
<reference evidence="4 5" key="1">
    <citation type="submission" date="2017-06" db="EMBL/GenBank/DDBJ databases">
        <authorList>
            <consortium name="Pathogen Informatics"/>
        </authorList>
    </citation>
    <scope>NUCLEOTIDE SEQUENCE [LARGE SCALE GENOMIC DNA]</scope>
    <source>
        <strain evidence="4 5">NCTC13839</strain>
    </source>
</reference>
<name>A0A240A5Y1_9STAP</name>
<dbReference type="SUPFAM" id="SSF46689">
    <property type="entry name" value="Homeodomain-like"/>
    <property type="match status" value="1"/>
</dbReference>
<dbReference type="GO" id="GO:0006355">
    <property type="term" value="P:regulation of DNA-templated transcription"/>
    <property type="evidence" value="ECO:0007669"/>
    <property type="project" value="UniProtKB-ARBA"/>
</dbReference>